<name>A0A173W1N1_PARDI</name>
<reference evidence="2 3" key="1">
    <citation type="submission" date="2015-09" db="EMBL/GenBank/DDBJ databases">
        <authorList>
            <consortium name="Pathogen Informatics"/>
        </authorList>
    </citation>
    <scope>NUCLEOTIDE SEQUENCE [LARGE SCALE GENOMIC DNA]</scope>
    <source>
        <strain evidence="2 3">2789STDY5608872</strain>
    </source>
</reference>
<accession>A0A173W1N1</accession>
<dbReference type="Pfam" id="PF04230">
    <property type="entry name" value="PS_pyruv_trans"/>
    <property type="match status" value="1"/>
</dbReference>
<evidence type="ECO:0000313" key="2">
    <source>
        <dbReference type="EMBL" id="CUN32910.1"/>
    </source>
</evidence>
<proteinExistence type="predicted"/>
<dbReference type="AlphaFoldDB" id="A0A173W1N1"/>
<gene>
    <name evidence="2" type="ORF">ERS852429_04187</name>
</gene>
<organism evidence="2 3">
    <name type="scientific">Parabacteroides distasonis</name>
    <dbReference type="NCBI Taxonomy" id="823"/>
    <lineage>
        <taxon>Bacteria</taxon>
        <taxon>Pseudomonadati</taxon>
        <taxon>Bacteroidota</taxon>
        <taxon>Bacteroidia</taxon>
        <taxon>Bacteroidales</taxon>
        <taxon>Tannerellaceae</taxon>
        <taxon>Parabacteroides</taxon>
    </lineage>
</organism>
<evidence type="ECO:0000259" key="1">
    <source>
        <dbReference type="Pfam" id="PF04230"/>
    </source>
</evidence>
<dbReference type="GO" id="GO:0016740">
    <property type="term" value="F:transferase activity"/>
    <property type="evidence" value="ECO:0007669"/>
    <property type="project" value="UniProtKB-KW"/>
</dbReference>
<evidence type="ECO:0000313" key="3">
    <source>
        <dbReference type="Proteomes" id="UP000095591"/>
    </source>
</evidence>
<sequence>MRIGILTYHRSHNCGALLQAYALREFLKLKGYNDVTYVDYWPEYHKDVYRLFRKLYFRKQSLLGKFKFLIYLCVFFRKMVKHKKPFKEFIDRYIEPNTMTDACYDVVLYGSDQIWRFQNYPGANGYNSVYFGSQEIKANCRIAYSASMGIIKGSEELRCFLTDALSNFSFIGVREKDLYDYIKPLVTCPLQHTIDPVFLLSKGEWLKIIPPNIIGRKYILMLHWQKEAELLPYSAKKASEEKGMELIEIYGFRHSSVICGPLQFLSLIYHAECVFSSSFHGVAFSIIFNTPFYTHLRFNQGRVISILEAFGLKKRFINSVNEITVNEQPDWQDVNQKISMWRDSSVSFLLSSLEHYYKNFSER</sequence>
<dbReference type="EMBL" id="CYXP01000013">
    <property type="protein sequence ID" value="CUN32910.1"/>
    <property type="molecule type" value="Genomic_DNA"/>
</dbReference>
<protein>
    <submittedName>
        <fullName evidence="2">Polysaccharide pyruvyl transferase</fullName>
    </submittedName>
</protein>
<feature type="domain" description="Polysaccharide pyruvyl transferase" evidence="1">
    <location>
        <begin position="13"/>
        <end position="293"/>
    </location>
</feature>
<dbReference type="RefSeq" id="WP_057319998.1">
    <property type="nucleotide sequence ID" value="NZ_CYXP01000013.1"/>
</dbReference>
<dbReference type="Proteomes" id="UP000095591">
    <property type="component" value="Unassembled WGS sequence"/>
</dbReference>
<keyword evidence="2" id="KW-0808">Transferase</keyword>
<dbReference type="InterPro" id="IPR007345">
    <property type="entry name" value="Polysacch_pyruvyl_Trfase"/>
</dbReference>